<dbReference type="Pfam" id="PF18545">
    <property type="entry name" value="HalOD1"/>
    <property type="match status" value="1"/>
</dbReference>
<dbReference type="GeneID" id="79305483"/>
<proteinExistence type="predicted"/>
<dbReference type="RefSeq" id="WP_276282356.1">
    <property type="nucleotide sequence ID" value="NZ_CP119810.1"/>
</dbReference>
<comment type="caution">
    <text evidence="2">The sequence shown here is derived from an EMBL/GenBank/DDBJ whole genome shotgun (WGS) entry which is preliminary data.</text>
</comment>
<feature type="domain" description="Halobacterial output" evidence="1">
    <location>
        <begin position="27"/>
        <end position="100"/>
    </location>
</feature>
<reference evidence="2 3" key="1">
    <citation type="journal article" date="2019" name="Int. J. Syst. Evol. Microbiol.">
        <title>The Global Catalogue of Microorganisms (GCM) 10K type strain sequencing project: providing services to taxonomists for standard genome sequencing and annotation.</title>
        <authorList>
            <consortium name="The Broad Institute Genomics Platform"/>
            <consortium name="The Broad Institute Genome Sequencing Center for Infectious Disease"/>
            <person name="Wu L."/>
            <person name="Ma J."/>
        </authorList>
    </citation>
    <scope>NUCLEOTIDE SEQUENCE [LARGE SCALE GENOMIC DNA]</scope>
    <source>
        <strain evidence="2 3">DT72</strain>
    </source>
</reference>
<dbReference type="AlphaFoldDB" id="A0ABD5WEI0"/>
<dbReference type="Proteomes" id="UP001596407">
    <property type="component" value="Unassembled WGS sequence"/>
</dbReference>
<keyword evidence="3" id="KW-1185">Reference proteome</keyword>
<dbReference type="InterPro" id="IPR040624">
    <property type="entry name" value="HalOD1"/>
</dbReference>
<dbReference type="EMBL" id="JBHSZH010000001">
    <property type="protein sequence ID" value="MFC7079031.1"/>
    <property type="molecule type" value="Genomic_DNA"/>
</dbReference>
<protein>
    <submittedName>
        <fullName evidence="2">HalOD1 output domain-containing protein</fullName>
    </submittedName>
</protein>
<evidence type="ECO:0000313" key="3">
    <source>
        <dbReference type="Proteomes" id="UP001596407"/>
    </source>
</evidence>
<evidence type="ECO:0000313" key="2">
    <source>
        <dbReference type="EMBL" id="MFC7079031.1"/>
    </source>
</evidence>
<name>A0ABD5WEI0_9EURY</name>
<gene>
    <name evidence="2" type="ORF">ACFQJ6_01675</name>
</gene>
<organism evidence="2 3">
    <name type="scientific">Halorussus caseinilyticus</name>
    <dbReference type="NCBI Taxonomy" id="3034025"/>
    <lineage>
        <taxon>Archaea</taxon>
        <taxon>Methanobacteriati</taxon>
        <taxon>Methanobacteriota</taxon>
        <taxon>Stenosarchaea group</taxon>
        <taxon>Halobacteria</taxon>
        <taxon>Halobacteriales</taxon>
        <taxon>Haladaptataceae</taxon>
        <taxon>Halorussus</taxon>
    </lineage>
</organism>
<sequence length="112" mass="12012">MNAEDSSEILTADPDAGTYRVTYDYPSNPPSIAVPLAIAETTGCGLTDLEPLYDAEGVDPDALDDLFRPNASGIAPECRVTFGYHGYEVTVKSYGRIVIRSPAASSTTSHRR</sequence>
<evidence type="ECO:0000259" key="1">
    <source>
        <dbReference type="Pfam" id="PF18545"/>
    </source>
</evidence>
<accession>A0ABD5WEI0</accession>